<evidence type="ECO:0000256" key="1">
    <source>
        <dbReference type="SAM" id="MobiDB-lite"/>
    </source>
</evidence>
<dbReference type="EMBL" id="BSXT01000436">
    <property type="protein sequence ID" value="GMF27358.1"/>
    <property type="molecule type" value="Genomic_DNA"/>
</dbReference>
<dbReference type="Proteomes" id="UP001165121">
    <property type="component" value="Unassembled WGS sequence"/>
</dbReference>
<reference evidence="2" key="1">
    <citation type="submission" date="2023-04" db="EMBL/GenBank/DDBJ databases">
        <title>Phytophthora fragariaefolia NBRC 109709.</title>
        <authorList>
            <person name="Ichikawa N."/>
            <person name="Sato H."/>
            <person name="Tonouchi N."/>
        </authorList>
    </citation>
    <scope>NUCLEOTIDE SEQUENCE</scope>
    <source>
        <strain evidence="2">NBRC 109709</strain>
    </source>
</reference>
<name>A0A9W6U6N7_9STRA</name>
<keyword evidence="3" id="KW-1185">Reference proteome</keyword>
<evidence type="ECO:0000313" key="3">
    <source>
        <dbReference type="Proteomes" id="UP001165121"/>
    </source>
</evidence>
<accession>A0A9W6U6N7</accession>
<proteinExistence type="predicted"/>
<dbReference type="OrthoDB" id="25887at2759"/>
<sequence length="88" mass="9874">MRKTTTRSGASTAKLPEGKDIAIPLKAVHLLPANEHFCWFPVTRPIGQIHQEDPNAIWSLDEVPSDEEDDDAFDTRSRPKYGPAPRHV</sequence>
<feature type="region of interest" description="Disordered" evidence="1">
    <location>
        <begin position="62"/>
        <end position="88"/>
    </location>
</feature>
<organism evidence="2 3">
    <name type="scientific">Phytophthora fragariaefolia</name>
    <dbReference type="NCBI Taxonomy" id="1490495"/>
    <lineage>
        <taxon>Eukaryota</taxon>
        <taxon>Sar</taxon>
        <taxon>Stramenopiles</taxon>
        <taxon>Oomycota</taxon>
        <taxon>Peronosporomycetes</taxon>
        <taxon>Peronosporales</taxon>
        <taxon>Peronosporaceae</taxon>
        <taxon>Phytophthora</taxon>
    </lineage>
</organism>
<gene>
    <name evidence="2" type="ORF">Pfra01_000540400</name>
</gene>
<evidence type="ECO:0000313" key="2">
    <source>
        <dbReference type="EMBL" id="GMF27358.1"/>
    </source>
</evidence>
<comment type="caution">
    <text evidence="2">The sequence shown here is derived from an EMBL/GenBank/DDBJ whole genome shotgun (WGS) entry which is preliminary data.</text>
</comment>
<dbReference type="AlphaFoldDB" id="A0A9W6U6N7"/>
<protein>
    <submittedName>
        <fullName evidence="2">Unnamed protein product</fullName>
    </submittedName>
</protein>
<feature type="compositionally biased region" description="Acidic residues" evidence="1">
    <location>
        <begin position="63"/>
        <end position="72"/>
    </location>
</feature>